<dbReference type="SUPFAM" id="SSF69189">
    <property type="entry name" value="Penicillin-binding protein associated domain"/>
    <property type="match status" value="1"/>
</dbReference>
<dbReference type="EC" id="3.4.16.4" evidence="4"/>
<gene>
    <name evidence="19" type="ORF">IAC80_05920</name>
</gene>
<dbReference type="GO" id="GO:0009252">
    <property type="term" value="P:peptidoglycan biosynthetic process"/>
    <property type="evidence" value="ECO:0007669"/>
    <property type="project" value="UniProtKB-KW"/>
</dbReference>
<dbReference type="SUPFAM" id="SSF56601">
    <property type="entry name" value="beta-lactamase/transpeptidase-like"/>
    <property type="match status" value="1"/>
</dbReference>
<dbReference type="Pfam" id="PF07943">
    <property type="entry name" value="PBP5_C"/>
    <property type="match status" value="1"/>
</dbReference>
<reference evidence="19" key="2">
    <citation type="journal article" date="2021" name="PeerJ">
        <title>Extensive microbial diversity within the chicken gut microbiome revealed by metagenomics and culture.</title>
        <authorList>
            <person name="Gilroy R."/>
            <person name="Ravi A."/>
            <person name="Getino M."/>
            <person name="Pursley I."/>
            <person name="Horton D.L."/>
            <person name="Alikhan N.F."/>
            <person name="Baker D."/>
            <person name="Gharbi K."/>
            <person name="Hall N."/>
            <person name="Watson M."/>
            <person name="Adriaenssens E.M."/>
            <person name="Foster-Nyarko E."/>
            <person name="Jarju S."/>
            <person name="Secka A."/>
            <person name="Antonio M."/>
            <person name="Oren A."/>
            <person name="Chaudhuri R.R."/>
            <person name="La Ragione R."/>
            <person name="Hildebrand F."/>
            <person name="Pallen M.J."/>
        </authorList>
    </citation>
    <scope>NUCLEOTIDE SEQUENCE</scope>
    <source>
        <strain evidence="19">ChiBcec6-7307</strain>
    </source>
</reference>
<evidence type="ECO:0000259" key="18">
    <source>
        <dbReference type="Pfam" id="PF07943"/>
    </source>
</evidence>
<keyword evidence="10" id="KW-0573">Peptidoglycan synthesis</keyword>
<dbReference type="Pfam" id="PF00768">
    <property type="entry name" value="Peptidase_S11"/>
    <property type="match status" value="1"/>
</dbReference>
<comment type="similarity">
    <text evidence="3 15">Belongs to the peptidase S11 family.</text>
</comment>
<feature type="domain" description="Peptidase S11 D-alanyl-D-alanine carboxypeptidase A N-terminal" evidence="17">
    <location>
        <begin position="37"/>
        <end position="264"/>
    </location>
</feature>
<keyword evidence="11" id="KW-0961">Cell wall biogenesis/degradation</keyword>
<evidence type="ECO:0000256" key="12">
    <source>
        <dbReference type="ARBA" id="ARBA00034000"/>
    </source>
</evidence>
<evidence type="ECO:0000256" key="15">
    <source>
        <dbReference type="RuleBase" id="RU004016"/>
    </source>
</evidence>
<dbReference type="InterPro" id="IPR015956">
    <property type="entry name" value="Peniciliin-bd_prot_C_sf"/>
</dbReference>
<comment type="pathway">
    <text evidence="2">Cell wall biogenesis; peptidoglycan biosynthesis.</text>
</comment>
<evidence type="ECO:0000256" key="11">
    <source>
        <dbReference type="ARBA" id="ARBA00023316"/>
    </source>
</evidence>
<feature type="chain" id="PRO_5039271218" description="serine-type D-Ala-D-Ala carboxypeptidase" evidence="16">
    <location>
        <begin position="28"/>
        <end position="421"/>
    </location>
</feature>
<keyword evidence="6" id="KW-0645">Protease</keyword>
<dbReference type="GO" id="GO:0009002">
    <property type="term" value="F:serine-type D-Ala-D-Ala carboxypeptidase activity"/>
    <property type="evidence" value="ECO:0007669"/>
    <property type="project" value="UniProtKB-EC"/>
</dbReference>
<dbReference type="GO" id="GO:0071555">
    <property type="term" value="P:cell wall organization"/>
    <property type="evidence" value="ECO:0007669"/>
    <property type="project" value="UniProtKB-KW"/>
</dbReference>
<keyword evidence="5 19" id="KW-0121">Carboxypeptidase</keyword>
<dbReference type="PANTHER" id="PTHR21581:SF33">
    <property type="entry name" value="D-ALANYL-D-ALANINE CARBOXYPEPTIDASE DACB"/>
    <property type="match status" value="1"/>
</dbReference>
<dbReference type="Proteomes" id="UP000886889">
    <property type="component" value="Unassembled WGS sequence"/>
</dbReference>
<evidence type="ECO:0000256" key="10">
    <source>
        <dbReference type="ARBA" id="ARBA00022984"/>
    </source>
</evidence>
<dbReference type="Gene3D" id="2.60.410.10">
    <property type="entry name" value="D-Ala-D-Ala carboxypeptidase, C-terminal domain"/>
    <property type="match status" value="1"/>
</dbReference>
<evidence type="ECO:0000256" key="9">
    <source>
        <dbReference type="ARBA" id="ARBA00022960"/>
    </source>
</evidence>
<keyword evidence="7 16" id="KW-0732">Signal</keyword>
<organism evidence="19 20">
    <name type="scientific">Candidatus Merdiplasma excrementigallinarum</name>
    <dbReference type="NCBI Taxonomy" id="2840864"/>
    <lineage>
        <taxon>Bacteria</taxon>
        <taxon>Bacillati</taxon>
        <taxon>Bacillota</taxon>
        <taxon>Clostridia</taxon>
        <taxon>Lachnospirales</taxon>
        <taxon>Lachnospiraceae</taxon>
        <taxon>Lachnospiraceae incertae sedis</taxon>
        <taxon>Candidatus Merdiplasma</taxon>
    </lineage>
</organism>
<dbReference type="InterPro" id="IPR001967">
    <property type="entry name" value="Peptidase_S11_N"/>
</dbReference>
<sequence length="421" mass="46113">MGRIVRKLKMGLAALILCGSLLPPACAKGEVPRELSQLYAHSAVLMDGDSGRILYGKKEEEALPMASTTKIMTCILALELGEPDEICRVSANAQAQPQVHLGMREGETYYLKDLLYSMMLESHNDSAVCVAEHIGGSVEAFSDLMNRKAEEIGCRDTHYVTPNGLDGEDEGGIHSTTAADLARIMRYCLMESEKREAFLEITRTGDYRFQEISGARSVSCVNRNALLTMMDGALSGKTGFTSKAGYCYVGAARRDGETLIGAVLACGWPGNKGYKWSDMKKMLEYGFENYDRKTIDLEKLELPAVQVTGGIRKEVRIGLDPKEAAEIWGIGTDGQEKTFKPALLVGAEEELKIRLKTDAGIQAPVEAGEKAGELLVEAGGERLASFPLRCREDVEKPDFAWCLGQITEEYFSFLGGAERDF</sequence>
<feature type="active site" evidence="13">
    <location>
        <position position="122"/>
    </location>
</feature>
<dbReference type="InterPro" id="IPR012907">
    <property type="entry name" value="Peptidase_S11_C"/>
</dbReference>
<dbReference type="PRINTS" id="PR00725">
    <property type="entry name" value="DADACBPTASE1"/>
</dbReference>
<feature type="active site" description="Proton acceptor" evidence="13">
    <location>
        <position position="70"/>
    </location>
</feature>
<dbReference type="AlphaFoldDB" id="A0A9D1NZ30"/>
<evidence type="ECO:0000256" key="4">
    <source>
        <dbReference type="ARBA" id="ARBA00012448"/>
    </source>
</evidence>
<name>A0A9D1NZ30_9FIRM</name>
<evidence type="ECO:0000256" key="1">
    <source>
        <dbReference type="ARBA" id="ARBA00003217"/>
    </source>
</evidence>
<evidence type="ECO:0000256" key="14">
    <source>
        <dbReference type="PIRSR" id="PIRSR618044-2"/>
    </source>
</evidence>
<comment type="caution">
    <text evidence="19">The sequence shown here is derived from an EMBL/GenBank/DDBJ whole genome shotgun (WGS) entry which is preliminary data.</text>
</comment>
<evidence type="ECO:0000256" key="13">
    <source>
        <dbReference type="PIRSR" id="PIRSR618044-1"/>
    </source>
</evidence>
<dbReference type="InterPro" id="IPR012338">
    <property type="entry name" value="Beta-lactam/transpept-like"/>
</dbReference>
<feature type="active site" description="Proton acceptor" evidence="13">
    <location>
        <position position="67"/>
    </location>
</feature>
<comment type="catalytic activity">
    <reaction evidence="12">
        <text>Preferential cleavage: (Ac)2-L-Lys-D-Ala-|-D-Ala. Also transpeptidation of peptidyl-alanyl moieties that are N-acyl substituents of D-alanine.</text>
        <dbReference type="EC" id="3.4.16.4"/>
    </reaction>
</comment>
<keyword evidence="8" id="KW-0378">Hydrolase</keyword>
<keyword evidence="9" id="KW-0133">Cell shape</keyword>
<evidence type="ECO:0000256" key="5">
    <source>
        <dbReference type="ARBA" id="ARBA00022645"/>
    </source>
</evidence>
<dbReference type="GO" id="GO:0008360">
    <property type="term" value="P:regulation of cell shape"/>
    <property type="evidence" value="ECO:0007669"/>
    <property type="project" value="UniProtKB-KW"/>
</dbReference>
<dbReference type="Gene3D" id="3.40.710.10">
    <property type="entry name" value="DD-peptidase/beta-lactamase superfamily"/>
    <property type="match status" value="1"/>
</dbReference>
<dbReference type="PANTHER" id="PTHR21581">
    <property type="entry name" value="D-ALANYL-D-ALANINE CARBOXYPEPTIDASE"/>
    <property type="match status" value="1"/>
</dbReference>
<dbReference type="EMBL" id="DVOS01000052">
    <property type="protein sequence ID" value="HIV23459.1"/>
    <property type="molecule type" value="Genomic_DNA"/>
</dbReference>
<feature type="domain" description="Peptidase S11 D-Ala-D-Ala carboxypeptidase A C-terminal" evidence="18">
    <location>
        <begin position="345"/>
        <end position="396"/>
    </location>
</feature>
<reference evidence="19" key="1">
    <citation type="submission" date="2020-10" db="EMBL/GenBank/DDBJ databases">
        <authorList>
            <person name="Gilroy R."/>
        </authorList>
    </citation>
    <scope>NUCLEOTIDE SEQUENCE</scope>
    <source>
        <strain evidence="19">ChiBcec6-7307</strain>
    </source>
</reference>
<proteinExistence type="inferred from homology"/>
<evidence type="ECO:0000256" key="6">
    <source>
        <dbReference type="ARBA" id="ARBA00022670"/>
    </source>
</evidence>
<evidence type="ECO:0000313" key="19">
    <source>
        <dbReference type="EMBL" id="HIV23459.1"/>
    </source>
</evidence>
<evidence type="ECO:0000256" key="7">
    <source>
        <dbReference type="ARBA" id="ARBA00022729"/>
    </source>
</evidence>
<protein>
    <recommendedName>
        <fullName evidence="4">serine-type D-Ala-D-Ala carboxypeptidase</fullName>
        <ecNumber evidence="4">3.4.16.4</ecNumber>
    </recommendedName>
</protein>
<evidence type="ECO:0000259" key="17">
    <source>
        <dbReference type="Pfam" id="PF00768"/>
    </source>
</evidence>
<comment type="function">
    <text evidence="1">Removes C-terminal D-alanyl residues from sugar-peptide cell wall precursors.</text>
</comment>
<evidence type="ECO:0000256" key="8">
    <source>
        <dbReference type="ARBA" id="ARBA00022801"/>
    </source>
</evidence>
<evidence type="ECO:0000256" key="3">
    <source>
        <dbReference type="ARBA" id="ARBA00007164"/>
    </source>
</evidence>
<feature type="signal peptide" evidence="16">
    <location>
        <begin position="1"/>
        <end position="27"/>
    </location>
</feature>
<feature type="binding site" evidence="14">
    <location>
        <position position="237"/>
    </location>
    <ligand>
        <name>substrate</name>
    </ligand>
</feature>
<evidence type="ECO:0000256" key="16">
    <source>
        <dbReference type="SAM" id="SignalP"/>
    </source>
</evidence>
<evidence type="ECO:0000313" key="20">
    <source>
        <dbReference type="Proteomes" id="UP000886889"/>
    </source>
</evidence>
<dbReference type="InterPro" id="IPR037167">
    <property type="entry name" value="Peptidase_S11_C_sf"/>
</dbReference>
<dbReference type="InterPro" id="IPR018044">
    <property type="entry name" value="Peptidase_S11"/>
</dbReference>
<accession>A0A9D1NZ30</accession>
<dbReference type="GO" id="GO:0006508">
    <property type="term" value="P:proteolysis"/>
    <property type="evidence" value="ECO:0007669"/>
    <property type="project" value="UniProtKB-KW"/>
</dbReference>
<evidence type="ECO:0000256" key="2">
    <source>
        <dbReference type="ARBA" id="ARBA00004752"/>
    </source>
</evidence>